<dbReference type="EMBL" id="KV418145">
    <property type="protein sequence ID" value="KZP03173.1"/>
    <property type="molecule type" value="Genomic_DNA"/>
</dbReference>
<feature type="compositionally biased region" description="Basic and acidic residues" evidence="1">
    <location>
        <begin position="160"/>
        <end position="170"/>
    </location>
</feature>
<organism evidence="2">
    <name type="scientific">Athelia psychrophila</name>
    <dbReference type="NCBI Taxonomy" id="1759441"/>
    <lineage>
        <taxon>Eukaryota</taxon>
        <taxon>Fungi</taxon>
        <taxon>Dikarya</taxon>
        <taxon>Basidiomycota</taxon>
        <taxon>Agaricomycotina</taxon>
        <taxon>Agaricomycetes</taxon>
        <taxon>Agaricomycetidae</taxon>
        <taxon>Atheliales</taxon>
        <taxon>Atheliaceae</taxon>
        <taxon>Athelia</taxon>
    </lineage>
</organism>
<evidence type="ECO:0000256" key="1">
    <source>
        <dbReference type="SAM" id="MobiDB-lite"/>
    </source>
</evidence>
<feature type="compositionally biased region" description="Low complexity" evidence="1">
    <location>
        <begin position="149"/>
        <end position="159"/>
    </location>
</feature>
<evidence type="ECO:0000313" key="2">
    <source>
        <dbReference type="EMBL" id="KZP03173.1"/>
    </source>
</evidence>
<accession>A0A167TQC3</accession>
<dbReference type="AlphaFoldDB" id="A0A167TQC3"/>
<feature type="region of interest" description="Disordered" evidence="1">
    <location>
        <begin position="24"/>
        <end position="45"/>
    </location>
</feature>
<feature type="compositionally biased region" description="Polar residues" evidence="1">
    <location>
        <begin position="116"/>
        <end position="125"/>
    </location>
</feature>
<proteinExistence type="predicted"/>
<name>A0A167TQC3_9AGAM</name>
<sequence>MVQIGTPTKYLEVCLGGNGAVLAHSSTTGPNQTRNPQSPNLALNRPSPLFHRFEDHRGICVCVCGPTSRRDRRLRGQHSGRSLKQLLVPSNDCEGAQLESPPGIGHAPLPALPMATRTNSTSTTGAEAPRRTGEDSPAGLGHSKPTTNAAAPLAPASASRWDHPQAARGR</sequence>
<protein>
    <submittedName>
        <fullName evidence="2">Uncharacterized protein</fullName>
    </submittedName>
</protein>
<gene>
    <name evidence="2" type="ORF">FIBSPDRAFT_969252</name>
</gene>
<reference evidence="2" key="1">
    <citation type="journal article" date="2016" name="Mol. Biol. Evol.">
        <title>Comparative Genomics of Early-Diverging Mushroom-Forming Fungi Provides Insights into the Origins of Lignocellulose Decay Capabilities.</title>
        <authorList>
            <person name="Nagy L.G."/>
            <person name="Riley R."/>
            <person name="Tritt A."/>
            <person name="Adam C."/>
            <person name="Daum C."/>
            <person name="Floudas D."/>
            <person name="Sun H."/>
            <person name="Yadav J.S."/>
            <person name="Pangilinan J."/>
            <person name="Larsson K.H."/>
            <person name="Matsuura K."/>
            <person name="Barry K."/>
            <person name="Labutti K."/>
            <person name="Kuo R."/>
            <person name="Ohm R.A."/>
            <person name="Bhattacharya S.S."/>
            <person name="Shirouzu T."/>
            <person name="Yoshinaga Y."/>
            <person name="Martin F.M."/>
            <person name="Grigoriev I.V."/>
            <person name="Hibbett D.S."/>
        </authorList>
    </citation>
    <scope>NUCLEOTIDE SEQUENCE [LARGE SCALE GENOMIC DNA]</scope>
    <source>
        <strain evidence="2">CBS 109695</strain>
    </source>
</reference>
<feature type="compositionally biased region" description="Polar residues" evidence="1">
    <location>
        <begin position="24"/>
        <end position="41"/>
    </location>
</feature>
<feature type="region of interest" description="Disordered" evidence="1">
    <location>
        <begin position="70"/>
        <end position="170"/>
    </location>
</feature>